<protein>
    <submittedName>
        <fullName evidence="6">Isoprenylcysteine carboxyl methyltransferase family protein</fullName>
    </submittedName>
</protein>
<gene>
    <name evidence="6" type="ORF">IC227_03530</name>
</gene>
<proteinExistence type="predicted"/>
<evidence type="ECO:0000313" key="6">
    <source>
        <dbReference type="EMBL" id="MBF8807615.1"/>
    </source>
</evidence>
<feature type="transmembrane region" description="Helical" evidence="5">
    <location>
        <begin position="70"/>
        <end position="90"/>
    </location>
</feature>
<keyword evidence="2 5" id="KW-0812">Transmembrane</keyword>
<dbReference type="Proteomes" id="UP000637757">
    <property type="component" value="Unassembled WGS sequence"/>
</dbReference>
<keyword evidence="3 5" id="KW-1133">Transmembrane helix</keyword>
<sequence>MSGILFLLFMIIATIRLYVLKISNRNANRLINKGAVEYGKTTSKWLAILHTLFYFSAFFEGIIRKASFDLTGFIGICLIVFSFIMLFWVMKLLGNYWSVKLIFENNHQLVHHWLFERVKHPNYFLNILPELLGVGLLFHAYMTFGVFILPYSFCLYSRIKEENQLLASISYP</sequence>
<dbReference type="InterPro" id="IPR007269">
    <property type="entry name" value="ICMT_MeTrfase"/>
</dbReference>
<comment type="subcellular location">
    <subcellularLocation>
        <location evidence="1">Membrane</location>
        <topology evidence="1">Multi-pass membrane protein</topology>
    </subcellularLocation>
</comment>
<evidence type="ECO:0000256" key="5">
    <source>
        <dbReference type="SAM" id="Phobius"/>
    </source>
</evidence>
<evidence type="ECO:0000256" key="3">
    <source>
        <dbReference type="ARBA" id="ARBA00022989"/>
    </source>
</evidence>
<dbReference type="AlphaFoldDB" id="A0A931F9F2"/>
<feature type="transmembrane region" description="Helical" evidence="5">
    <location>
        <begin position="131"/>
        <end position="156"/>
    </location>
</feature>
<name>A0A931F9F2_9ENTE</name>
<dbReference type="EMBL" id="JADAKE010000010">
    <property type="protein sequence ID" value="MBF8807615.1"/>
    <property type="molecule type" value="Genomic_DNA"/>
</dbReference>
<dbReference type="GO" id="GO:0016020">
    <property type="term" value="C:membrane"/>
    <property type="evidence" value="ECO:0007669"/>
    <property type="project" value="UniProtKB-SubCell"/>
</dbReference>
<dbReference type="PANTHER" id="PTHR43847:SF1">
    <property type="entry name" value="BLL3993 PROTEIN"/>
    <property type="match status" value="1"/>
</dbReference>
<reference evidence="6" key="1">
    <citation type="submission" date="2020-09" db="EMBL/GenBank/DDBJ databases">
        <title>Genomic insights into the novelty and pathogenicity of a unique biofilm-forming Enterococcus sp. bacteria (Enterococcus lacertideformus) identified in reptiles.</title>
        <authorList>
            <person name="Agius J.E."/>
            <person name="Phalen D.N."/>
            <person name="Rose K."/>
            <person name="Eden J.-S."/>
        </authorList>
    </citation>
    <scope>NUCLEOTIDE SEQUENCE</scope>
    <source>
        <strain evidence="6">PHRS 0518</strain>
    </source>
</reference>
<dbReference type="GO" id="GO:0004671">
    <property type="term" value="F:protein C-terminal S-isoprenylcysteine carboxyl O-methyltransferase activity"/>
    <property type="evidence" value="ECO:0007669"/>
    <property type="project" value="InterPro"/>
</dbReference>
<keyword evidence="7" id="KW-1185">Reference proteome</keyword>
<dbReference type="InterPro" id="IPR052527">
    <property type="entry name" value="Metal_cation-efflux_comp"/>
</dbReference>
<evidence type="ECO:0000313" key="7">
    <source>
        <dbReference type="Proteomes" id="UP000637757"/>
    </source>
</evidence>
<evidence type="ECO:0000256" key="2">
    <source>
        <dbReference type="ARBA" id="ARBA00022692"/>
    </source>
</evidence>
<organism evidence="6 7">
    <name type="scientific">Enterococcus lacertideformus</name>
    <dbReference type="NCBI Taxonomy" id="2771493"/>
    <lineage>
        <taxon>Bacteria</taxon>
        <taxon>Bacillati</taxon>
        <taxon>Bacillota</taxon>
        <taxon>Bacilli</taxon>
        <taxon>Lactobacillales</taxon>
        <taxon>Enterococcaceae</taxon>
        <taxon>Enterococcus</taxon>
    </lineage>
</organism>
<keyword evidence="4 5" id="KW-0472">Membrane</keyword>
<dbReference type="Pfam" id="PF04140">
    <property type="entry name" value="ICMT"/>
    <property type="match status" value="1"/>
</dbReference>
<keyword evidence="6" id="KW-0808">Transferase</keyword>
<evidence type="ECO:0000256" key="1">
    <source>
        <dbReference type="ARBA" id="ARBA00004141"/>
    </source>
</evidence>
<keyword evidence="6" id="KW-0489">Methyltransferase</keyword>
<dbReference type="Gene3D" id="1.20.120.1630">
    <property type="match status" value="1"/>
</dbReference>
<dbReference type="PANTHER" id="PTHR43847">
    <property type="entry name" value="BLL3993 PROTEIN"/>
    <property type="match status" value="1"/>
</dbReference>
<dbReference type="GO" id="GO:0032259">
    <property type="term" value="P:methylation"/>
    <property type="evidence" value="ECO:0007669"/>
    <property type="project" value="UniProtKB-KW"/>
</dbReference>
<comment type="caution">
    <text evidence="6">The sequence shown here is derived from an EMBL/GenBank/DDBJ whole genome shotgun (WGS) entry which is preliminary data.</text>
</comment>
<evidence type="ECO:0000256" key="4">
    <source>
        <dbReference type="ARBA" id="ARBA00023136"/>
    </source>
</evidence>
<feature type="transmembrane region" description="Helical" evidence="5">
    <location>
        <begin position="45"/>
        <end position="63"/>
    </location>
</feature>
<accession>A0A931F9F2</accession>